<evidence type="ECO:0000313" key="3">
    <source>
        <dbReference type="WBParaSite" id="PgE174_g001_t07"/>
    </source>
</evidence>
<dbReference type="AlphaFoldDB" id="A0A915A1P6"/>
<dbReference type="Proteomes" id="UP000887569">
    <property type="component" value="Unplaced"/>
</dbReference>
<evidence type="ECO:0000313" key="2">
    <source>
        <dbReference type="Proteomes" id="UP000887569"/>
    </source>
</evidence>
<keyword evidence="1" id="KW-0812">Transmembrane</keyword>
<sequence>MDYLIAIFFCLTCVITLQSLLSLLKNKQLTANSHQTSSDFSRRSLRYG</sequence>
<feature type="transmembrane region" description="Helical" evidence="1">
    <location>
        <begin position="6"/>
        <end position="24"/>
    </location>
</feature>
<dbReference type="WBParaSite" id="PgE174_g001_t07">
    <property type="protein sequence ID" value="PgE174_g001_t07"/>
    <property type="gene ID" value="PgE174_g001"/>
</dbReference>
<keyword evidence="2" id="KW-1185">Reference proteome</keyword>
<name>A0A915A1P6_PARUN</name>
<dbReference type="WBParaSite" id="PgE174_g001_t08">
    <property type="protein sequence ID" value="PgE174_g001_t08"/>
    <property type="gene ID" value="PgE174_g001"/>
</dbReference>
<reference evidence="3 4" key="1">
    <citation type="submission" date="2022-11" db="UniProtKB">
        <authorList>
            <consortium name="WormBaseParasite"/>
        </authorList>
    </citation>
    <scope>IDENTIFICATION</scope>
</reference>
<keyword evidence="1" id="KW-0472">Membrane</keyword>
<keyword evidence="1" id="KW-1133">Transmembrane helix</keyword>
<evidence type="ECO:0000313" key="4">
    <source>
        <dbReference type="WBParaSite" id="PgE174_g001_t08"/>
    </source>
</evidence>
<protein>
    <submittedName>
        <fullName evidence="3 4">Uncharacterized protein</fullName>
    </submittedName>
</protein>
<organism evidence="2 4">
    <name type="scientific">Parascaris univalens</name>
    <name type="common">Nematode worm</name>
    <dbReference type="NCBI Taxonomy" id="6257"/>
    <lineage>
        <taxon>Eukaryota</taxon>
        <taxon>Metazoa</taxon>
        <taxon>Ecdysozoa</taxon>
        <taxon>Nematoda</taxon>
        <taxon>Chromadorea</taxon>
        <taxon>Rhabditida</taxon>
        <taxon>Spirurina</taxon>
        <taxon>Ascaridomorpha</taxon>
        <taxon>Ascaridoidea</taxon>
        <taxon>Ascarididae</taxon>
        <taxon>Parascaris</taxon>
    </lineage>
</organism>
<evidence type="ECO:0000256" key="1">
    <source>
        <dbReference type="SAM" id="Phobius"/>
    </source>
</evidence>
<accession>A0A915A1P6</accession>
<proteinExistence type="predicted"/>